<sequence length="248" mass="26361">MAEPVVAVIVGAGLGLRYGGDIPKPALKLTGRALLVMSIEAMAAGGCTHAVVVVNAKVAEAIGPTLAALPIPVLQTFGGATRQESVHNGLRVIRDDPRLKGTKIVLIHDAVRPMVPANVIAGVIKALREGAKAVAPAVPVTDSMRRLDGDGRTQVVDRTTLRAIQTPQGFPFDVIWDAHERMAADGAEFTDDVSCAQRAGHDVTLVPGSLLSMKITEPNDLTVAQALWKVRDTLGHHSGRRFFRHFGR</sequence>
<comment type="pathway">
    <text evidence="2 7">Isoprenoid biosynthesis; isopentenyl diphosphate biosynthesis via DXP pathway; isopentenyl diphosphate from 1-deoxy-D-xylulose 5-phosphate: step 2/6.</text>
</comment>
<comment type="catalytic activity">
    <reaction evidence="1 7">
        <text>2-C-methyl-D-erythritol 4-phosphate + CTP + H(+) = 4-CDP-2-C-methyl-D-erythritol + diphosphate</text>
        <dbReference type="Rhea" id="RHEA:13429"/>
        <dbReference type="ChEBI" id="CHEBI:15378"/>
        <dbReference type="ChEBI" id="CHEBI:33019"/>
        <dbReference type="ChEBI" id="CHEBI:37563"/>
        <dbReference type="ChEBI" id="CHEBI:57823"/>
        <dbReference type="ChEBI" id="CHEBI:58262"/>
        <dbReference type="EC" id="2.7.7.60"/>
    </reaction>
</comment>
<feature type="site" description="Transition state stabilizer" evidence="7">
    <location>
        <position position="24"/>
    </location>
</feature>
<feature type="site" description="Positions MEP for the nucleophilic attack" evidence="7">
    <location>
        <position position="214"/>
    </location>
</feature>
<comment type="similarity">
    <text evidence="3 7">Belongs to the IspD/TarI cytidylyltransferase family. IspD subfamily.</text>
</comment>
<feature type="site" description="Transition state stabilizer" evidence="7">
    <location>
        <position position="17"/>
    </location>
</feature>
<dbReference type="CDD" id="cd02516">
    <property type="entry name" value="CDP-ME_synthetase"/>
    <property type="match status" value="1"/>
</dbReference>
<dbReference type="HAMAP" id="MF_00108">
    <property type="entry name" value="IspD"/>
    <property type="match status" value="1"/>
</dbReference>
<evidence type="ECO:0000313" key="9">
    <source>
        <dbReference type="Proteomes" id="UP000749311"/>
    </source>
</evidence>
<dbReference type="InterPro" id="IPR001228">
    <property type="entry name" value="IspD"/>
</dbReference>
<dbReference type="InterPro" id="IPR029044">
    <property type="entry name" value="Nucleotide-diphossugar_trans"/>
</dbReference>
<evidence type="ECO:0000256" key="3">
    <source>
        <dbReference type="ARBA" id="ARBA00009789"/>
    </source>
</evidence>
<evidence type="ECO:0000256" key="4">
    <source>
        <dbReference type="ARBA" id="ARBA00022679"/>
    </source>
</evidence>
<accession>A0ABX0SNU1</accession>
<dbReference type="PANTHER" id="PTHR32125:SF4">
    <property type="entry name" value="2-C-METHYL-D-ERYTHRITOL 4-PHOSPHATE CYTIDYLYLTRANSFERASE, CHLOROPLASTIC"/>
    <property type="match status" value="1"/>
</dbReference>
<gene>
    <name evidence="7" type="primary">ispD</name>
    <name evidence="8" type="ORF">FB473_003126</name>
</gene>
<dbReference type="EC" id="2.7.7.60" evidence="7"/>
<organism evidence="8 9">
    <name type="scientific">Brooklawnia cerclae</name>
    <dbReference type="NCBI Taxonomy" id="349934"/>
    <lineage>
        <taxon>Bacteria</taxon>
        <taxon>Bacillati</taxon>
        <taxon>Actinomycetota</taxon>
        <taxon>Actinomycetes</taxon>
        <taxon>Propionibacteriales</taxon>
        <taxon>Propionibacteriaceae</taxon>
        <taxon>Brooklawnia</taxon>
    </lineage>
</organism>
<evidence type="ECO:0000313" key="8">
    <source>
        <dbReference type="EMBL" id="NIH58431.1"/>
    </source>
</evidence>
<reference evidence="8 9" key="1">
    <citation type="submission" date="2020-02" db="EMBL/GenBank/DDBJ databases">
        <title>Sequencing the genomes of 1000 actinobacteria strains.</title>
        <authorList>
            <person name="Klenk H.-P."/>
        </authorList>
    </citation>
    <scope>NUCLEOTIDE SEQUENCE [LARGE SCALE GENOMIC DNA]</scope>
    <source>
        <strain evidence="8 9">DSM 19609</strain>
    </source>
</reference>
<evidence type="ECO:0000256" key="1">
    <source>
        <dbReference type="ARBA" id="ARBA00001282"/>
    </source>
</evidence>
<dbReference type="PROSITE" id="PS01295">
    <property type="entry name" value="ISPD"/>
    <property type="match status" value="1"/>
</dbReference>
<name>A0ABX0SNU1_9ACTN</name>
<dbReference type="Pfam" id="PF01128">
    <property type="entry name" value="IspD"/>
    <property type="match status" value="1"/>
</dbReference>
<dbReference type="GO" id="GO:0050518">
    <property type="term" value="F:2-C-methyl-D-erythritol 4-phosphate cytidylyltransferase activity"/>
    <property type="evidence" value="ECO:0007669"/>
    <property type="project" value="UniProtKB-EC"/>
</dbReference>
<evidence type="ECO:0000256" key="2">
    <source>
        <dbReference type="ARBA" id="ARBA00004787"/>
    </source>
</evidence>
<dbReference type="InterPro" id="IPR018294">
    <property type="entry name" value="ISPD_synthase_CS"/>
</dbReference>
<feature type="site" description="Positions MEP for the nucleophilic attack" evidence="7">
    <location>
        <position position="158"/>
    </location>
</feature>
<comment type="function">
    <text evidence="7">Catalyzes the formation of 4-diphosphocytidyl-2-C-methyl-D-erythritol from CTP and 2-C-methyl-D-erythritol 4-phosphate (MEP).</text>
</comment>
<keyword evidence="6 7" id="KW-0414">Isoprene biosynthesis</keyword>
<keyword evidence="5 7" id="KW-0548">Nucleotidyltransferase</keyword>
<dbReference type="NCBIfam" id="TIGR00453">
    <property type="entry name" value="ispD"/>
    <property type="match status" value="1"/>
</dbReference>
<dbReference type="Gene3D" id="3.90.550.10">
    <property type="entry name" value="Spore Coat Polysaccharide Biosynthesis Protein SpsA, Chain A"/>
    <property type="match status" value="1"/>
</dbReference>
<dbReference type="Proteomes" id="UP000749311">
    <property type="component" value="Unassembled WGS sequence"/>
</dbReference>
<keyword evidence="9" id="KW-1185">Reference proteome</keyword>
<dbReference type="InterPro" id="IPR034683">
    <property type="entry name" value="IspD/TarI"/>
</dbReference>
<dbReference type="SUPFAM" id="SSF53448">
    <property type="entry name" value="Nucleotide-diphospho-sugar transferases"/>
    <property type="match status" value="1"/>
</dbReference>
<dbReference type="InterPro" id="IPR050088">
    <property type="entry name" value="IspD/TarI_cytidylyltransf_bact"/>
</dbReference>
<evidence type="ECO:0000256" key="6">
    <source>
        <dbReference type="ARBA" id="ARBA00023229"/>
    </source>
</evidence>
<dbReference type="EMBL" id="JAAMOZ010000003">
    <property type="protein sequence ID" value="NIH58431.1"/>
    <property type="molecule type" value="Genomic_DNA"/>
</dbReference>
<evidence type="ECO:0000256" key="7">
    <source>
        <dbReference type="HAMAP-Rule" id="MF_00108"/>
    </source>
</evidence>
<dbReference type="PANTHER" id="PTHR32125">
    <property type="entry name" value="2-C-METHYL-D-ERYTHRITOL 4-PHOSPHATE CYTIDYLYLTRANSFERASE, CHLOROPLASTIC"/>
    <property type="match status" value="1"/>
</dbReference>
<comment type="caution">
    <text evidence="8">The sequence shown here is derived from an EMBL/GenBank/DDBJ whole genome shotgun (WGS) entry which is preliminary data.</text>
</comment>
<evidence type="ECO:0000256" key="5">
    <source>
        <dbReference type="ARBA" id="ARBA00022695"/>
    </source>
</evidence>
<proteinExistence type="inferred from homology"/>
<keyword evidence="4 7" id="KW-0808">Transferase</keyword>
<protein>
    <recommendedName>
        <fullName evidence="7">2-C-methyl-D-erythritol 4-phosphate cytidylyltransferase</fullName>
        <ecNumber evidence="7">2.7.7.60</ecNumber>
    </recommendedName>
    <alternativeName>
        <fullName evidence="7">4-diphosphocytidyl-2C-methyl-D-erythritol synthase</fullName>
    </alternativeName>
    <alternativeName>
        <fullName evidence="7">MEP cytidylyltransferase</fullName>
        <shortName evidence="7">MCT</shortName>
    </alternativeName>
</protein>